<dbReference type="EMBL" id="GBXM01080694">
    <property type="protein sequence ID" value="JAH27883.1"/>
    <property type="molecule type" value="Transcribed_RNA"/>
</dbReference>
<dbReference type="AlphaFoldDB" id="A0A0E9RHS7"/>
<organism evidence="1">
    <name type="scientific">Anguilla anguilla</name>
    <name type="common">European freshwater eel</name>
    <name type="synonym">Muraena anguilla</name>
    <dbReference type="NCBI Taxonomy" id="7936"/>
    <lineage>
        <taxon>Eukaryota</taxon>
        <taxon>Metazoa</taxon>
        <taxon>Chordata</taxon>
        <taxon>Craniata</taxon>
        <taxon>Vertebrata</taxon>
        <taxon>Euteleostomi</taxon>
        <taxon>Actinopterygii</taxon>
        <taxon>Neopterygii</taxon>
        <taxon>Teleostei</taxon>
        <taxon>Anguilliformes</taxon>
        <taxon>Anguillidae</taxon>
        <taxon>Anguilla</taxon>
    </lineage>
</organism>
<reference evidence="1" key="2">
    <citation type="journal article" date="2015" name="Fish Shellfish Immunol.">
        <title>Early steps in the European eel (Anguilla anguilla)-Vibrio vulnificus interaction in the gills: Role of the RtxA13 toxin.</title>
        <authorList>
            <person name="Callol A."/>
            <person name="Pajuelo D."/>
            <person name="Ebbesson L."/>
            <person name="Teles M."/>
            <person name="MacKenzie S."/>
            <person name="Amaro C."/>
        </authorList>
    </citation>
    <scope>NUCLEOTIDE SEQUENCE</scope>
</reference>
<evidence type="ECO:0000313" key="1">
    <source>
        <dbReference type="EMBL" id="JAH27883.1"/>
    </source>
</evidence>
<reference evidence="1" key="1">
    <citation type="submission" date="2014-11" db="EMBL/GenBank/DDBJ databases">
        <authorList>
            <person name="Amaro Gonzalez C."/>
        </authorList>
    </citation>
    <scope>NUCLEOTIDE SEQUENCE</scope>
</reference>
<sequence>MRMSFSLTINRLQPLPLYGAVILRADPWDSPANVRRIEIMLQLCAQTLTFSRQE</sequence>
<proteinExistence type="predicted"/>
<accession>A0A0E9RHS7</accession>
<protein>
    <submittedName>
        <fullName evidence="1">Uncharacterized protein</fullName>
    </submittedName>
</protein>
<name>A0A0E9RHS7_ANGAN</name>